<name>A0AAD4YJP0_PRUDU</name>
<proteinExistence type="predicted"/>
<sequence length="115" mass="12415">MPTQWYQISGVVFFVLVWLWIEASVDSTENELVVVVVVVVGGPGMEPKCLGTHVRESWAVIAVAFSLSPESDAVKTGSLKSSAEQENLQDESGLFVVLPISAESTVADKSLIKHI</sequence>
<dbReference type="AlphaFoldDB" id="A0AAD4YJP0"/>
<keyword evidence="1" id="KW-0732">Signal</keyword>
<protein>
    <recommendedName>
        <fullName evidence="4">Secreted protein</fullName>
    </recommendedName>
</protein>
<keyword evidence="3" id="KW-1185">Reference proteome</keyword>
<comment type="caution">
    <text evidence="2">The sequence shown here is derived from an EMBL/GenBank/DDBJ whole genome shotgun (WGS) entry which is preliminary data.</text>
</comment>
<organism evidence="2 3">
    <name type="scientific">Prunus dulcis</name>
    <name type="common">Almond</name>
    <name type="synonym">Amygdalus dulcis</name>
    <dbReference type="NCBI Taxonomy" id="3755"/>
    <lineage>
        <taxon>Eukaryota</taxon>
        <taxon>Viridiplantae</taxon>
        <taxon>Streptophyta</taxon>
        <taxon>Embryophyta</taxon>
        <taxon>Tracheophyta</taxon>
        <taxon>Spermatophyta</taxon>
        <taxon>Magnoliopsida</taxon>
        <taxon>eudicotyledons</taxon>
        <taxon>Gunneridae</taxon>
        <taxon>Pentapetalae</taxon>
        <taxon>rosids</taxon>
        <taxon>fabids</taxon>
        <taxon>Rosales</taxon>
        <taxon>Rosaceae</taxon>
        <taxon>Amygdaloideae</taxon>
        <taxon>Amygdaleae</taxon>
        <taxon>Prunus</taxon>
    </lineage>
</organism>
<evidence type="ECO:0000313" key="2">
    <source>
        <dbReference type="EMBL" id="KAI5311003.1"/>
    </source>
</evidence>
<dbReference type="EMBL" id="JAJFAZ020000095">
    <property type="protein sequence ID" value="KAI5311003.1"/>
    <property type="molecule type" value="Genomic_DNA"/>
</dbReference>
<feature type="chain" id="PRO_5042266546" description="Secreted protein" evidence="1">
    <location>
        <begin position="28"/>
        <end position="115"/>
    </location>
</feature>
<evidence type="ECO:0008006" key="4">
    <source>
        <dbReference type="Google" id="ProtNLM"/>
    </source>
</evidence>
<feature type="signal peptide" evidence="1">
    <location>
        <begin position="1"/>
        <end position="27"/>
    </location>
</feature>
<accession>A0AAD4YJP0</accession>
<evidence type="ECO:0000256" key="1">
    <source>
        <dbReference type="SAM" id="SignalP"/>
    </source>
</evidence>
<gene>
    <name evidence="2" type="ORF">L3X38_026292</name>
</gene>
<evidence type="ECO:0000313" key="3">
    <source>
        <dbReference type="Proteomes" id="UP001054821"/>
    </source>
</evidence>
<dbReference type="Proteomes" id="UP001054821">
    <property type="component" value="Unassembled WGS sequence"/>
</dbReference>
<reference evidence="2 3" key="1">
    <citation type="journal article" date="2022" name="G3 (Bethesda)">
        <title>Whole-genome sequence and methylome profiling of the almond [Prunus dulcis (Mill.) D.A. Webb] cultivar 'Nonpareil'.</title>
        <authorList>
            <person name="D'Amico-Willman K.M."/>
            <person name="Ouma W.Z."/>
            <person name="Meulia T."/>
            <person name="Sideli G.M."/>
            <person name="Gradziel T.M."/>
            <person name="Fresnedo-Ramirez J."/>
        </authorList>
    </citation>
    <scope>NUCLEOTIDE SEQUENCE [LARGE SCALE GENOMIC DNA]</scope>
    <source>
        <strain evidence="2">Clone GOH B32 T37-40</strain>
    </source>
</reference>